<comment type="caution">
    <text evidence="1">The sequence shown here is derived from an EMBL/GenBank/DDBJ whole genome shotgun (WGS) entry which is preliminary data.</text>
</comment>
<keyword evidence="2" id="KW-1185">Reference proteome</keyword>
<proteinExistence type="predicted"/>
<protein>
    <submittedName>
        <fullName evidence="1">Uncharacterized protein</fullName>
    </submittedName>
</protein>
<organism evidence="1 2">
    <name type="scientific">Thioclava arctica</name>
    <dbReference type="NCBI Taxonomy" id="3238301"/>
    <lineage>
        <taxon>Bacteria</taxon>
        <taxon>Pseudomonadati</taxon>
        <taxon>Pseudomonadota</taxon>
        <taxon>Alphaproteobacteria</taxon>
        <taxon>Rhodobacterales</taxon>
        <taxon>Paracoccaceae</taxon>
        <taxon>Thioclava</taxon>
    </lineage>
</organism>
<sequence length="169" mass="18841">MANDTTITRFDANEDTSRYTPTPISTQFSKFLGQFADWIEKERDIADVNVWDPAFSGWLRDAELAQERVTGALSALIKEAPTRPSDKPLKLAAYLVHLTMCSECPSEVARFAEIARRKAGHFLMTDDSATHRRVNAMIRTALTLFESFVALDLVGYAPGDDLDAWAPCP</sequence>
<reference evidence="1 2" key="1">
    <citation type="journal article" date="2011" name="Int. J. Syst. Evol. Microbiol.">
        <title>Zhongshania antarctica gen. nov., sp. nov. and Zhongshania guokunii sp. nov., gammaproteobacteria respectively isolated from coastal attached (fast) ice and surface seawater of the Antarctic.</title>
        <authorList>
            <person name="Li H.J."/>
            <person name="Zhang X.Y."/>
            <person name="Chen C.X."/>
            <person name="Zhang Y.J."/>
            <person name="Gao Z.M."/>
            <person name="Yu Y."/>
            <person name="Chen X.L."/>
            <person name="Chen B."/>
            <person name="Zhang Y.Z."/>
        </authorList>
    </citation>
    <scope>NUCLEOTIDE SEQUENCE [LARGE SCALE GENOMIC DNA]</scope>
    <source>
        <strain evidence="1 2">15-R06ZXC-3</strain>
    </source>
</reference>
<evidence type="ECO:0000313" key="2">
    <source>
        <dbReference type="Proteomes" id="UP001557465"/>
    </source>
</evidence>
<dbReference type="EMBL" id="JBFRYC010000017">
    <property type="protein sequence ID" value="MEX1663487.1"/>
    <property type="molecule type" value="Genomic_DNA"/>
</dbReference>
<dbReference type="Proteomes" id="UP001557465">
    <property type="component" value="Unassembled WGS sequence"/>
</dbReference>
<gene>
    <name evidence="1" type="ORF">AB4874_17970</name>
</gene>
<dbReference type="RefSeq" id="WP_368393019.1">
    <property type="nucleotide sequence ID" value="NZ_JBFRYC010000017.1"/>
</dbReference>
<accession>A0ABV3TPJ3</accession>
<evidence type="ECO:0000313" key="1">
    <source>
        <dbReference type="EMBL" id="MEX1663487.1"/>
    </source>
</evidence>
<name>A0ABV3TPJ3_9RHOB</name>